<evidence type="ECO:0000313" key="3">
    <source>
        <dbReference type="EMBL" id="ORY70738.1"/>
    </source>
</evidence>
<evidence type="ECO:0000313" key="4">
    <source>
        <dbReference type="Proteomes" id="UP000193920"/>
    </source>
</evidence>
<sequence>MTEVEENNTNTATNEEKTTPSDVDDPKKKKEVIIRRNRPGTKAEQWGNWPELSFENMNSTCAVQQYIQLLIKRNPEDIKTIVTCPEGQDPNVWQYEHLRLICLELNPLLVMLSNECHPDVCDTMKATDDAEFFCAAHPKAQPCSAIDYSIHTVDGSISLLNCHSFFPTRVSIQPTSLKHFSNIARRLYRIFAHTWFHHREVFVEFEHQSHLYSRFLYFSTKAFNLISPKVVIIPSEACNINFD</sequence>
<dbReference type="SUPFAM" id="SSF101152">
    <property type="entry name" value="Mob1/phocein"/>
    <property type="match status" value="1"/>
</dbReference>
<dbReference type="PANTHER" id="PTHR22599">
    <property type="entry name" value="MPS ONE BINDER KINASE ACTIVATOR-LIKE MOB"/>
    <property type="match status" value="1"/>
</dbReference>
<dbReference type="OrthoDB" id="10262609at2759"/>
<feature type="region of interest" description="Disordered" evidence="2">
    <location>
        <begin position="1"/>
        <end position="31"/>
    </location>
</feature>
<feature type="binding site" evidence="1">
    <location>
        <position position="116"/>
    </location>
    <ligand>
        <name>Zn(2+)</name>
        <dbReference type="ChEBI" id="CHEBI:29105"/>
    </ligand>
</feature>
<keyword evidence="1" id="KW-0479">Metal-binding</keyword>
<protein>
    <submittedName>
        <fullName evidence="3">Mob1/phocein</fullName>
    </submittedName>
</protein>
<dbReference type="SMART" id="SM01388">
    <property type="entry name" value="Mob1_phocein"/>
    <property type="match status" value="1"/>
</dbReference>
<name>A0A1Y2EGN4_9FUNG</name>
<dbReference type="Pfam" id="PF03637">
    <property type="entry name" value="Mob1_phocein"/>
    <property type="match status" value="1"/>
</dbReference>
<dbReference type="Gene3D" id="1.20.140.30">
    <property type="entry name" value="MOB kinase activator"/>
    <property type="match status" value="1"/>
</dbReference>
<dbReference type="InterPro" id="IPR036703">
    <property type="entry name" value="MOB_kinase_act_sf"/>
</dbReference>
<evidence type="ECO:0000256" key="2">
    <source>
        <dbReference type="SAM" id="MobiDB-lite"/>
    </source>
</evidence>
<gene>
    <name evidence="3" type="ORF">LY90DRAFT_204986</name>
</gene>
<comment type="caution">
    <text evidence="3">The sequence shown here is derived from an EMBL/GenBank/DDBJ whole genome shotgun (WGS) entry which is preliminary data.</text>
</comment>
<feature type="binding site" evidence="1">
    <location>
        <position position="198"/>
    </location>
    <ligand>
        <name>Zn(2+)</name>
        <dbReference type="ChEBI" id="CHEBI:29105"/>
    </ligand>
</feature>
<dbReference type="Proteomes" id="UP000193920">
    <property type="component" value="Unassembled WGS sequence"/>
</dbReference>
<evidence type="ECO:0000256" key="1">
    <source>
        <dbReference type="PIRSR" id="PIRSR605301-1"/>
    </source>
</evidence>
<accession>A0A1Y2EGN4</accession>
<dbReference type="STRING" id="1754190.A0A1Y2EGN4"/>
<feature type="binding site" evidence="1">
    <location>
        <position position="193"/>
    </location>
    <ligand>
        <name>Zn(2+)</name>
        <dbReference type="ChEBI" id="CHEBI:29105"/>
    </ligand>
</feature>
<keyword evidence="4" id="KW-1185">Reference proteome</keyword>
<reference evidence="3 4" key="1">
    <citation type="submission" date="2016-08" db="EMBL/GenBank/DDBJ databases">
        <title>A Parts List for Fungal Cellulosomes Revealed by Comparative Genomics.</title>
        <authorList>
            <consortium name="DOE Joint Genome Institute"/>
            <person name="Haitjema C.H."/>
            <person name="Gilmore S.P."/>
            <person name="Henske J.K."/>
            <person name="Solomon K.V."/>
            <person name="De Groot R."/>
            <person name="Kuo A."/>
            <person name="Mondo S.J."/>
            <person name="Salamov A.A."/>
            <person name="Labutti K."/>
            <person name="Zhao Z."/>
            <person name="Chiniquy J."/>
            <person name="Barry K."/>
            <person name="Brewer H.M."/>
            <person name="Purvine S.O."/>
            <person name="Wright A.T."/>
            <person name="Boxma B."/>
            <person name="Van Alen T."/>
            <person name="Hackstein J.H."/>
            <person name="Baker S.E."/>
            <person name="Grigoriev I.V."/>
            <person name="O'Malley M.A."/>
        </authorList>
    </citation>
    <scope>NUCLEOTIDE SEQUENCE [LARGE SCALE GENOMIC DNA]</scope>
    <source>
        <strain evidence="3 4">G1</strain>
    </source>
</reference>
<organism evidence="3 4">
    <name type="scientific">Neocallimastix californiae</name>
    <dbReference type="NCBI Taxonomy" id="1754190"/>
    <lineage>
        <taxon>Eukaryota</taxon>
        <taxon>Fungi</taxon>
        <taxon>Fungi incertae sedis</taxon>
        <taxon>Chytridiomycota</taxon>
        <taxon>Chytridiomycota incertae sedis</taxon>
        <taxon>Neocallimastigomycetes</taxon>
        <taxon>Neocallimastigales</taxon>
        <taxon>Neocallimastigaceae</taxon>
        <taxon>Neocallimastix</taxon>
    </lineage>
</organism>
<dbReference type="InterPro" id="IPR005301">
    <property type="entry name" value="MOB_kinase_act_fam"/>
</dbReference>
<proteinExistence type="predicted"/>
<keyword evidence="1" id="KW-0862">Zinc</keyword>
<dbReference type="EMBL" id="MCOG01000042">
    <property type="protein sequence ID" value="ORY70738.1"/>
    <property type="molecule type" value="Genomic_DNA"/>
</dbReference>
<feature type="compositionally biased region" description="Basic and acidic residues" evidence="2">
    <location>
        <begin position="14"/>
        <end position="31"/>
    </location>
</feature>
<feature type="binding site" evidence="1">
    <location>
        <position position="121"/>
    </location>
    <ligand>
        <name>Zn(2+)</name>
        <dbReference type="ChEBI" id="CHEBI:29105"/>
    </ligand>
</feature>
<dbReference type="AlphaFoldDB" id="A0A1Y2EGN4"/>